<keyword evidence="3 6" id="KW-1133">Transmembrane helix</keyword>
<evidence type="ECO:0000256" key="1">
    <source>
        <dbReference type="ARBA" id="ARBA00004141"/>
    </source>
</evidence>
<evidence type="ECO:0000313" key="9">
    <source>
        <dbReference type="Proteomes" id="UP000045706"/>
    </source>
</evidence>
<comment type="subcellular location">
    <subcellularLocation>
        <location evidence="1">Membrane</location>
        <topology evidence="1">Multi-pass membrane protein</topology>
    </subcellularLocation>
</comment>
<dbReference type="PANTHER" id="PTHR31465:SF9">
    <property type="entry name" value="SPHINGOID LONG-CHAIN BASE TRANSPORTER RSB1"/>
    <property type="match status" value="1"/>
</dbReference>
<evidence type="ECO:0000256" key="2">
    <source>
        <dbReference type="ARBA" id="ARBA00022692"/>
    </source>
</evidence>
<feature type="region of interest" description="Disordered" evidence="5">
    <location>
        <begin position="283"/>
        <end position="313"/>
    </location>
</feature>
<feature type="transmembrane region" description="Helical" evidence="6">
    <location>
        <begin position="36"/>
        <end position="55"/>
    </location>
</feature>
<reference evidence="7" key="1">
    <citation type="submission" date="2015-05" db="EMBL/GenBank/DDBJ databases">
        <authorList>
            <person name="Wang D.B."/>
            <person name="Wang M."/>
        </authorList>
    </citation>
    <scope>NUCLEOTIDE SEQUENCE [LARGE SCALE GENOMIC DNA]</scope>
    <source>
        <strain evidence="7">VL2</strain>
    </source>
</reference>
<sequence length="313" mass="34900">MVSTPPSNLIPFGADANCTLDLCPLEWSILRYQPSIAANTVFITLFGVSMALHIIQGFHYKTWTYASCMAAGCILEIVGYVGRLILHHNPFSFEAFLMQIICITVAPVFLCSAIYILLSQMINWSDRSISRFDPRVFYWIFIPADIISLVLQATGGALSAVGTEEDEVQTGVDISLAGLSIQVIALTTFVCLFADYLISYFRKHGQEVTRRIKVFLFFLFLAVIFILIRCAYRIVELKDGYHGVEFRNEAKFIALESSIMSAAIFLLNIAHPGRVFDVGQKTGKDSSSFEMRDLPKTQTQGKSENNDDAATLV</sequence>
<proteinExistence type="predicted"/>
<keyword evidence="4 6" id="KW-0472">Membrane</keyword>
<evidence type="ECO:0000256" key="4">
    <source>
        <dbReference type="ARBA" id="ARBA00023136"/>
    </source>
</evidence>
<feature type="transmembrane region" description="Helical" evidence="6">
    <location>
        <begin position="138"/>
        <end position="162"/>
    </location>
</feature>
<dbReference type="PANTHER" id="PTHR31465">
    <property type="entry name" value="PROTEIN RTA1-RELATED"/>
    <property type="match status" value="1"/>
</dbReference>
<evidence type="ECO:0000256" key="6">
    <source>
        <dbReference type="SAM" id="Phobius"/>
    </source>
</evidence>
<feature type="transmembrane region" description="Helical" evidence="6">
    <location>
        <begin position="97"/>
        <end position="118"/>
    </location>
</feature>
<reference evidence="8" key="3">
    <citation type="journal article" date="2021" name="Mol. Plant Pathol.">
        <title>A 20-kb lineage-specific genomic region tames virulence in pathogenic amphidiploid Verticillium longisporum.</title>
        <authorList>
            <person name="Harting R."/>
            <person name="Starke J."/>
            <person name="Kusch H."/>
            <person name="Poggeler S."/>
            <person name="Maurus I."/>
            <person name="Schluter R."/>
            <person name="Landesfeind M."/>
            <person name="Bulla I."/>
            <person name="Nowrousian M."/>
            <person name="de Jonge R."/>
            <person name="Stahlhut G."/>
            <person name="Hoff K.J."/>
            <person name="Asshauer K.P."/>
            <person name="Thurmer A."/>
            <person name="Stanke M."/>
            <person name="Daniel R."/>
            <person name="Morgenstern B."/>
            <person name="Thomma B.P.H.J."/>
            <person name="Kronstad J.W."/>
            <person name="Braus-Stromeyer S.A."/>
            <person name="Braus G.H."/>
        </authorList>
    </citation>
    <scope>NUCLEOTIDE SEQUENCE</scope>
    <source>
        <strain evidence="8">Vl32</strain>
    </source>
</reference>
<dbReference type="OrthoDB" id="4521223at2759"/>
<name>A0A0G4N709_VERLO</name>
<dbReference type="GO" id="GO:0000324">
    <property type="term" value="C:fungal-type vacuole"/>
    <property type="evidence" value="ECO:0007669"/>
    <property type="project" value="TreeGrafter"/>
</dbReference>
<dbReference type="AlphaFoldDB" id="A0A0G4N709"/>
<dbReference type="GO" id="GO:0005886">
    <property type="term" value="C:plasma membrane"/>
    <property type="evidence" value="ECO:0007669"/>
    <property type="project" value="TreeGrafter"/>
</dbReference>
<keyword evidence="2 6" id="KW-0812">Transmembrane</keyword>
<reference evidence="9" key="2">
    <citation type="submission" date="2015-05" db="EMBL/GenBank/DDBJ databases">
        <authorList>
            <person name="Fogelqvist Johan"/>
        </authorList>
    </citation>
    <scope>NUCLEOTIDE SEQUENCE [LARGE SCALE GENOMIC DNA]</scope>
</reference>
<dbReference type="EMBL" id="JAEMWZ010000388">
    <property type="protein sequence ID" value="KAG7119771.1"/>
    <property type="molecule type" value="Genomic_DNA"/>
</dbReference>
<evidence type="ECO:0000256" key="5">
    <source>
        <dbReference type="SAM" id="MobiDB-lite"/>
    </source>
</evidence>
<organism evidence="7 9">
    <name type="scientific">Verticillium longisporum</name>
    <name type="common">Verticillium dahliae var. longisporum</name>
    <dbReference type="NCBI Taxonomy" id="100787"/>
    <lineage>
        <taxon>Eukaryota</taxon>
        <taxon>Fungi</taxon>
        <taxon>Dikarya</taxon>
        <taxon>Ascomycota</taxon>
        <taxon>Pezizomycotina</taxon>
        <taxon>Sordariomycetes</taxon>
        <taxon>Hypocreomycetidae</taxon>
        <taxon>Glomerellales</taxon>
        <taxon>Plectosphaerellaceae</taxon>
        <taxon>Verticillium</taxon>
    </lineage>
</organism>
<feature type="transmembrane region" description="Helical" evidence="6">
    <location>
        <begin position="214"/>
        <end position="232"/>
    </location>
</feature>
<evidence type="ECO:0000313" key="8">
    <source>
        <dbReference type="EMBL" id="KAG7119771.1"/>
    </source>
</evidence>
<feature type="transmembrane region" description="Helical" evidence="6">
    <location>
        <begin position="252"/>
        <end position="270"/>
    </location>
</feature>
<dbReference type="Pfam" id="PF04479">
    <property type="entry name" value="RTA1"/>
    <property type="match status" value="1"/>
</dbReference>
<accession>A0A0G4N709</accession>
<feature type="transmembrane region" description="Helical" evidence="6">
    <location>
        <begin position="62"/>
        <end position="85"/>
    </location>
</feature>
<evidence type="ECO:0000313" key="7">
    <source>
        <dbReference type="EMBL" id="CRK42386.1"/>
    </source>
</evidence>
<dbReference type="Proteomes" id="UP000045706">
    <property type="component" value="Unassembled WGS sequence"/>
</dbReference>
<dbReference type="InterPro" id="IPR007568">
    <property type="entry name" value="RTA1"/>
</dbReference>
<dbReference type="EMBL" id="CVQI01032828">
    <property type="protein sequence ID" value="CRK42386.1"/>
    <property type="molecule type" value="Genomic_DNA"/>
</dbReference>
<feature type="transmembrane region" description="Helical" evidence="6">
    <location>
        <begin position="174"/>
        <end position="194"/>
    </location>
</feature>
<evidence type="ECO:0000256" key="3">
    <source>
        <dbReference type="ARBA" id="ARBA00022989"/>
    </source>
</evidence>
<dbReference type="Proteomes" id="UP000689129">
    <property type="component" value="Unassembled WGS sequence"/>
</dbReference>
<gene>
    <name evidence="7" type="ORF">BN1723_000796</name>
    <name evidence="8" type="ORF">HYQ45_014835</name>
</gene>
<protein>
    <submittedName>
        <fullName evidence="8">Efflux pump himE like protein</fullName>
    </submittedName>
</protein>